<feature type="domain" description="SH3" evidence="4">
    <location>
        <begin position="230"/>
        <end position="291"/>
    </location>
</feature>
<feature type="region of interest" description="Disordered" evidence="3">
    <location>
        <begin position="1"/>
        <end position="48"/>
    </location>
</feature>
<name>A0ABM4N3R2_EQUPR</name>
<dbReference type="Pfam" id="PF14604">
    <property type="entry name" value="SH3_9"/>
    <property type="match status" value="2"/>
</dbReference>
<feature type="region of interest" description="Disordered" evidence="3">
    <location>
        <begin position="430"/>
        <end position="572"/>
    </location>
</feature>
<feature type="compositionally biased region" description="Low complexity" evidence="3">
    <location>
        <begin position="454"/>
        <end position="473"/>
    </location>
</feature>
<dbReference type="Gene3D" id="2.30.30.40">
    <property type="entry name" value="SH3 Domains"/>
    <property type="match status" value="2"/>
</dbReference>
<dbReference type="RefSeq" id="XP_070459583.1">
    <property type="nucleotide sequence ID" value="XM_070603482.1"/>
</dbReference>
<feature type="compositionally biased region" description="Polar residues" evidence="3">
    <location>
        <begin position="498"/>
        <end position="509"/>
    </location>
</feature>
<dbReference type="PANTHER" id="PTHR14167">
    <property type="entry name" value="SH3 DOMAIN-CONTAINING"/>
    <property type="match status" value="1"/>
</dbReference>
<feature type="compositionally biased region" description="Basic and acidic residues" evidence="3">
    <location>
        <begin position="17"/>
        <end position="38"/>
    </location>
</feature>
<dbReference type="SUPFAM" id="SSF50044">
    <property type="entry name" value="SH3-domain"/>
    <property type="match status" value="2"/>
</dbReference>
<dbReference type="GO" id="GO:0016301">
    <property type="term" value="F:kinase activity"/>
    <property type="evidence" value="ECO:0007669"/>
    <property type="project" value="UniProtKB-KW"/>
</dbReference>
<organism evidence="5 6">
    <name type="scientific">Equus przewalskii</name>
    <name type="common">Przewalski's horse</name>
    <name type="synonym">Equus caballus przewalskii</name>
    <dbReference type="NCBI Taxonomy" id="9798"/>
    <lineage>
        <taxon>Eukaryota</taxon>
        <taxon>Metazoa</taxon>
        <taxon>Chordata</taxon>
        <taxon>Craniata</taxon>
        <taxon>Vertebrata</taxon>
        <taxon>Euteleostomi</taxon>
        <taxon>Mammalia</taxon>
        <taxon>Eutheria</taxon>
        <taxon>Laurasiatheria</taxon>
        <taxon>Perissodactyla</taxon>
        <taxon>Equidae</taxon>
        <taxon>Equus</taxon>
    </lineage>
</organism>
<dbReference type="InterPro" id="IPR050384">
    <property type="entry name" value="Endophilin_SH3RF"/>
</dbReference>
<evidence type="ECO:0000313" key="5">
    <source>
        <dbReference type="Proteomes" id="UP001652662"/>
    </source>
</evidence>
<dbReference type="InterPro" id="IPR035771">
    <property type="entry name" value="CIN85_SH3_2"/>
</dbReference>
<evidence type="ECO:0000256" key="2">
    <source>
        <dbReference type="PROSITE-ProRule" id="PRU00192"/>
    </source>
</evidence>
<dbReference type="InterPro" id="IPR036028">
    <property type="entry name" value="SH3-like_dom_sf"/>
</dbReference>
<dbReference type="Proteomes" id="UP001652662">
    <property type="component" value="Chromosome X"/>
</dbReference>
<dbReference type="CDD" id="cd12055">
    <property type="entry name" value="SH3_CIN85_2"/>
    <property type="match status" value="1"/>
</dbReference>
<dbReference type="PRINTS" id="PR00452">
    <property type="entry name" value="SH3DOMAIN"/>
</dbReference>
<dbReference type="PROSITE" id="PS50002">
    <property type="entry name" value="SH3"/>
    <property type="match status" value="2"/>
</dbReference>
<dbReference type="CDD" id="cd12057">
    <property type="entry name" value="SH3_CIN85_3"/>
    <property type="match status" value="1"/>
</dbReference>
<dbReference type="PANTHER" id="PTHR14167:SF6">
    <property type="entry name" value="SH3 DOMAIN-CONTAINING KINASE-BINDING PROTEIN 1"/>
    <property type="match status" value="1"/>
</dbReference>
<evidence type="ECO:0000259" key="4">
    <source>
        <dbReference type="PROSITE" id="PS50002"/>
    </source>
</evidence>
<sequence>MELSAAKAPSAADVAETEIKKEMKKDPLSSKAPEKPLHEVSSGNALLSSETILRTNKRGERRRRRCQVAFSYLPQNDDELELKVGDIIEVVGEVEEGWWEGVLNGKTGMFPSNFIKELSGESDDLGISQDEQLSKSSLRETTGSESDGGDSSSTKSEGTNGTVATAAIQPKKVKGVGFGDIFKDKPIKLRPRSIEVENDFLPVEKTIGKKLPPTTATPDSSKTEMDSRTKSKDYCKVIFPYEAQNDDELTIKEGDIVTLINKDCIDVGWWEGELNGRRGVFPDNFVKLLPPDFEKEGNRPKKPPPPSAPVIKQGAGTTERKHEIKKIPPERPETLPNRTEEKERPEREPKLDLQKPSVPAIPPKKPRPPKTNSLSRPGALPPRRPERPVGPMTHTRGDGPKIDLVGTSISGILDKDLSDRSNDIDLEGFDSVVSSTEKLSHPTTSRPKATGRRPPSQSLTSSSLSSPDIFDSPSPEEEREEHVSLAHRGVDASKKTSKTVTISQVSDNKASLPPKPGTMAAGGGGGAAPLSSVAPSPLSSSLGTAGHRANSPSLFGTEGKPKMEPVASSQAAVEELRTQVRELRSIIESMKDQQKREFKQLLSELDEEKKIRLRLQMEVNDIKKALQSK</sequence>
<dbReference type="PRINTS" id="PR01887">
    <property type="entry name" value="SPECTRNALPHA"/>
</dbReference>
<feature type="domain" description="SH3" evidence="4">
    <location>
        <begin position="61"/>
        <end position="120"/>
    </location>
</feature>
<reference evidence="6" key="1">
    <citation type="submission" date="2025-08" db="UniProtKB">
        <authorList>
            <consortium name="RefSeq"/>
        </authorList>
    </citation>
    <scope>IDENTIFICATION</scope>
    <source>
        <tissue evidence="6">Blood</tissue>
    </source>
</reference>
<dbReference type="InterPro" id="IPR001452">
    <property type="entry name" value="SH3_domain"/>
</dbReference>
<dbReference type="GeneID" id="103565537"/>
<keyword evidence="6" id="KW-0418">Kinase</keyword>
<proteinExistence type="predicted"/>
<dbReference type="InterPro" id="IPR035772">
    <property type="entry name" value="CIN85_SH3_3"/>
</dbReference>
<feature type="region of interest" description="Disordered" evidence="3">
    <location>
        <begin position="131"/>
        <end position="166"/>
    </location>
</feature>
<feature type="region of interest" description="Disordered" evidence="3">
    <location>
        <begin position="291"/>
        <end position="406"/>
    </location>
</feature>
<evidence type="ECO:0000313" key="6">
    <source>
        <dbReference type="RefSeq" id="XP_070459583.1"/>
    </source>
</evidence>
<feature type="compositionally biased region" description="Low complexity" evidence="3">
    <location>
        <begin position="1"/>
        <end position="14"/>
    </location>
</feature>
<feature type="compositionally biased region" description="Basic and acidic residues" evidence="3">
    <location>
        <begin position="318"/>
        <end position="353"/>
    </location>
</feature>
<feature type="compositionally biased region" description="Polar residues" evidence="3">
    <location>
        <begin position="432"/>
        <end position="447"/>
    </location>
</feature>
<gene>
    <name evidence="6" type="primary">SH3KBP1</name>
</gene>
<evidence type="ECO:0000256" key="1">
    <source>
        <dbReference type="ARBA" id="ARBA00022443"/>
    </source>
</evidence>
<feature type="compositionally biased region" description="Low complexity" evidence="3">
    <location>
        <begin position="140"/>
        <end position="159"/>
    </location>
</feature>
<dbReference type="SMART" id="SM00326">
    <property type="entry name" value="SH3"/>
    <property type="match status" value="2"/>
</dbReference>
<feature type="compositionally biased region" description="Basic and acidic residues" evidence="3">
    <location>
        <begin position="480"/>
        <end position="494"/>
    </location>
</feature>
<keyword evidence="1 2" id="KW-0728">SH3 domain</keyword>
<feature type="compositionally biased region" description="Low complexity" evidence="3">
    <location>
        <begin position="528"/>
        <end position="543"/>
    </location>
</feature>
<feature type="region of interest" description="Disordered" evidence="3">
    <location>
        <begin position="208"/>
        <end position="228"/>
    </location>
</feature>
<protein>
    <submittedName>
        <fullName evidence="6">SH3 domain-containing kinase-binding protein 1 isoform X6</fullName>
    </submittedName>
</protein>
<evidence type="ECO:0000256" key="3">
    <source>
        <dbReference type="SAM" id="MobiDB-lite"/>
    </source>
</evidence>
<keyword evidence="6" id="KW-0808">Transferase</keyword>
<accession>A0ABM4N3R2</accession>
<keyword evidence="5" id="KW-1185">Reference proteome</keyword>